<comment type="caution">
    <text evidence="2">The sequence shown here is derived from an EMBL/GenBank/DDBJ whole genome shotgun (WGS) entry which is preliminary data.</text>
</comment>
<organism evidence="2 3">
    <name type="scientific">Bifidobacterium dentium JCVIHMP022</name>
    <dbReference type="NCBI Taxonomy" id="553191"/>
    <lineage>
        <taxon>Bacteria</taxon>
        <taxon>Bacillati</taxon>
        <taxon>Actinomycetota</taxon>
        <taxon>Actinomycetes</taxon>
        <taxon>Bifidobacteriales</taxon>
        <taxon>Bifidobacteriaceae</taxon>
        <taxon>Bifidobacterium</taxon>
    </lineage>
</organism>
<dbReference type="EMBL" id="AEHJ01000007">
    <property type="protein sequence ID" value="EFO78439.1"/>
    <property type="molecule type" value="Genomic_DNA"/>
</dbReference>
<keyword evidence="1" id="KW-0472">Membrane</keyword>
<keyword evidence="1" id="KW-0812">Transmembrane</keyword>
<reference evidence="2 3" key="1">
    <citation type="submission" date="2010-10" db="EMBL/GenBank/DDBJ databases">
        <authorList>
            <person name="Durkin A.S."/>
            <person name="Madupu R."/>
            <person name="Torralba M."/>
            <person name="Gillis M."/>
            <person name="Methe B."/>
            <person name="Sutton G."/>
            <person name="Nelson K.E."/>
        </authorList>
    </citation>
    <scope>NUCLEOTIDE SEQUENCE [LARGE SCALE GENOMIC DNA]</scope>
    <source>
        <strain evidence="2 3">JCVIHMP022</strain>
    </source>
</reference>
<dbReference type="Proteomes" id="UP000003457">
    <property type="component" value="Unassembled WGS sequence"/>
</dbReference>
<evidence type="ECO:0000313" key="3">
    <source>
        <dbReference type="Proteomes" id="UP000003457"/>
    </source>
</evidence>
<feature type="transmembrane region" description="Helical" evidence="1">
    <location>
        <begin position="82"/>
        <end position="108"/>
    </location>
</feature>
<gene>
    <name evidence="2" type="ORF">HMPREF9003_0437</name>
</gene>
<name>A0AB72Z346_9BIFI</name>
<accession>A0AB72Z346</accession>
<keyword evidence="1" id="KW-1133">Transmembrane helix</keyword>
<protein>
    <submittedName>
        <fullName evidence="2">Uncharacterized protein</fullName>
    </submittedName>
</protein>
<proteinExistence type="predicted"/>
<dbReference type="AlphaFoldDB" id="A0AB72Z346"/>
<evidence type="ECO:0000313" key="2">
    <source>
        <dbReference type="EMBL" id="EFO78439.1"/>
    </source>
</evidence>
<sequence>MVRHERGISLVEADSHAAFRAQASTPHRERVSGTAFHLNLRASGVLLVVRHTAVRGEHCAEIPTVRVIFARIVGRNQVLARFALIPALTLLTLLTLLAFFSLVAFIAFRNTENKVIIAIDVTTEGSCSLIARVEVLNIDEVDGCGFWECSTSAQGRPSMS</sequence>
<evidence type="ECO:0000256" key="1">
    <source>
        <dbReference type="SAM" id="Phobius"/>
    </source>
</evidence>